<dbReference type="InterPro" id="IPR005467">
    <property type="entry name" value="His_kinase_dom"/>
</dbReference>
<evidence type="ECO:0000256" key="4">
    <source>
        <dbReference type="ARBA" id="ARBA00022741"/>
    </source>
</evidence>
<dbReference type="SUPFAM" id="SSF55874">
    <property type="entry name" value="ATPase domain of HSP90 chaperone/DNA topoisomerase II/histidine kinase"/>
    <property type="match status" value="1"/>
</dbReference>
<evidence type="ECO:0000256" key="5">
    <source>
        <dbReference type="ARBA" id="ARBA00022777"/>
    </source>
</evidence>
<dbReference type="Gene3D" id="3.30.565.10">
    <property type="entry name" value="Histidine kinase-like ATPase, C-terminal domain"/>
    <property type="match status" value="1"/>
</dbReference>
<keyword evidence="10" id="KW-1185">Reference proteome</keyword>
<name>A0ABD5XVY5_9EURY</name>
<dbReference type="Pfam" id="PF02518">
    <property type="entry name" value="HATPase_c"/>
    <property type="match status" value="1"/>
</dbReference>
<evidence type="ECO:0000256" key="2">
    <source>
        <dbReference type="ARBA" id="ARBA00012438"/>
    </source>
</evidence>
<keyword evidence="3" id="KW-0808">Transferase</keyword>
<keyword evidence="6" id="KW-0067">ATP-binding</keyword>
<dbReference type="InterPro" id="IPR036890">
    <property type="entry name" value="HATPase_C_sf"/>
</dbReference>
<evidence type="ECO:0000259" key="8">
    <source>
        <dbReference type="PROSITE" id="PS50109"/>
    </source>
</evidence>
<protein>
    <recommendedName>
        <fullName evidence="2">histidine kinase</fullName>
        <ecNumber evidence="2">2.7.13.3</ecNumber>
    </recommendedName>
</protein>
<dbReference type="InterPro" id="IPR003594">
    <property type="entry name" value="HATPase_dom"/>
</dbReference>
<dbReference type="SMART" id="SM00387">
    <property type="entry name" value="HATPase_c"/>
    <property type="match status" value="1"/>
</dbReference>
<dbReference type="PANTHER" id="PTHR44936:SF10">
    <property type="entry name" value="SENSOR PROTEIN RSTB"/>
    <property type="match status" value="1"/>
</dbReference>
<keyword evidence="4" id="KW-0547">Nucleotide-binding</keyword>
<evidence type="ECO:0000256" key="1">
    <source>
        <dbReference type="ARBA" id="ARBA00000085"/>
    </source>
</evidence>
<comment type="caution">
    <text evidence="9">The sequence shown here is derived from an EMBL/GenBank/DDBJ whole genome shotgun (WGS) entry which is preliminary data.</text>
</comment>
<dbReference type="PANTHER" id="PTHR44936">
    <property type="entry name" value="SENSOR PROTEIN CREC"/>
    <property type="match status" value="1"/>
</dbReference>
<evidence type="ECO:0000313" key="10">
    <source>
        <dbReference type="Proteomes" id="UP001596368"/>
    </source>
</evidence>
<evidence type="ECO:0000313" key="9">
    <source>
        <dbReference type="EMBL" id="MFC7137870.1"/>
    </source>
</evidence>
<dbReference type="EC" id="2.7.13.3" evidence="2"/>
<dbReference type="GO" id="GO:0004673">
    <property type="term" value="F:protein histidine kinase activity"/>
    <property type="evidence" value="ECO:0007669"/>
    <property type="project" value="UniProtKB-EC"/>
</dbReference>
<proteinExistence type="predicted"/>
<accession>A0ABD5XVY5</accession>
<evidence type="ECO:0000256" key="3">
    <source>
        <dbReference type="ARBA" id="ARBA00022679"/>
    </source>
</evidence>
<dbReference type="InterPro" id="IPR050980">
    <property type="entry name" value="2C_sensor_his_kinase"/>
</dbReference>
<comment type="catalytic activity">
    <reaction evidence="1">
        <text>ATP + protein L-histidine = ADP + protein N-phospho-L-histidine.</text>
        <dbReference type="EC" id="2.7.13.3"/>
    </reaction>
</comment>
<feature type="domain" description="Histidine kinase" evidence="8">
    <location>
        <begin position="21"/>
        <end position="233"/>
    </location>
</feature>
<feature type="region of interest" description="Disordered" evidence="7">
    <location>
        <begin position="216"/>
        <end position="254"/>
    </location>
</feature>
<sequence length="254" mass="27819">MYTDITERRERERYLQILNRVLRHNLRNDLNVVLGLGERIRAAVDDPDLRDAADTLATKAQKATTLSEKAKRIEQVLGARGGDTEVLDLEWHLRRVADEQRARFPEARVTVDCPGSIPVEVNQDVDVARALTELAENALEHAVEPTPSLHVRVDPPTDPGEPTAIRFVDDGPGIPDTEWAVITGDQEISQLSHASGLGLWLTRWLVDAHDGRLSLERSGDSGSTVVLELPTAPPSDAAAGTADPRRRGAGFAAR</sequence>
<dbReference type="PROSITE" id="PS50109">
    <property type="entry name" value="HIS_KIN"/>
    <property type="match status" value="1"/>
</dbReference>
<dbReference type="Proteomes" id="UP001596368">
    <property type="component" value="Unassembled WGS sequence"/>
</dbReference>
<evidence type="ECO:0000256" key="7">
    <source>
        <dbReference type="SAM" id="MobiDB-lite"/>
    </source>
</evidence>
<keyword evidence="5 9" id="KW-0418">Kinase</keyword>
<evidence type="ECO:0000256" key="6">
    <source>
        <dbReference type="ARBA" id="ARBA00022840"/>
    </source>
</evidence>
<gene>
    <name evidence="9" type="ORF">ACFQRB_18330</name>
</gene>
<dbReference type="AlphaFoldDB" id="A0ABD5XVY5"/>
<dbReference type="EMBL" id="JBHSZG010000008">
    <property type="protein sequence ID" value="MFC7137870.1"/>
    <property type="molecule type" value="Genomic_DNA"/>
</dbReference>
<dbReference type="CDD" id="cd00075">
    <property type="entry name" value="HATPase"/>
    <property type="match status" value="1"/>
</dbReference>
<reference evidence="9 10" key="1">
    <citation type="journal article" date="2019" name="Int. J. Syst. Evol. Microbiol.">
        <title>The Global Catalogue of Microorganisms (GCM) 10K type strain sequencing project: providing services to taxonomists for standard genome sequencing and annotation.</title>
        <authorList>
            <consortium name="The Broad Institute Genomics Platform"/>
            <consortium name="The Broad Institute Genome Sequencing Center for Infectious Disease"/>
            <person name="Wu L."/>
            <person name="Ma J."/>
        </authorList>
    </citation>
    <scope>NUCLEOTIDE SEQUENCE [LARGE SCALE GENOMIC DNA]</scope>
    <source>
        <strain evidence="9 10">DT92</strain>
    </source>
</reference>
<dbReference type="GO" id="GO:0005524">
    <property type="term" value="F:ATP binding"/>
    <property type="evidence" value="ECO:0007669"/>
    <property type="project" value="UniProtKB-KW"/>
</dbReference>
<organism evidence="9 10">
    <name type="scientific">Halobaculum litoreum</name>
    <dbReference type="NCBI Taxonomy" id="3031998"/>
    <lineage>
        <taxon>Archaea</taxon>
        <taxon>Methanobacteriati</taxon>
        <taxon>Methanobacteriota</taxon>
        <taxon>Stenosarchaea group</taxon>
        <taxon>Halobacteria</taxon>
        <taxon>Halobacteriales</taxon>
        <taxon>Haloferacaceae</taxon>
        <taxon>Halobaculum</taxon>
    </lineage>
</organism>